<proteinExistence type="predicted"/>
<gene>
    <name evidence="1" type="ORF">MLD38_014117</name>
</gene>
<accession>A0ACB9RDM9</accession>
<sequence length="240" mass="27828">MVWENYTTVFANCVPGSNRSFNFGIFTNVVSQNAISTEFLKKYFYFLWWRLQNLSTRTFIGETSFAMLMLSLFAQLIRNMQTYLQSLMGRLEERRLKRRDTESGCGTVSFHEISKNEDIERHLCLNLVRRVPFFSQMGDQLLDANCGRLVPSLSTQGTYIVWEGFFNSITLRPGDFCGRGPQVPSTPQQEAAARIPVLLPPLEDMGRKRVMARNLNMRQSFSLAYDEKSTKPYKNRRTRI</sequence>
<name>A0ACB9RDM9_9MYRT</name>
<comment type="caution">
    <text evidence="1">The sequence shown here is derived from an EMBL/GenBank/DDBJ whole genome shotgun (WGS) entry which is preliminary data.</text>
</comment>
<dbReference type="Proteomes" id="UP001057402">
    <property type="component" value="Chromosome 4"/>
</dbReference>
<keyword evidence="2" id="KW-1185">Reference proteome</keyword>
<protein>
    <submittedName>
        <fullName evidence="1">Uncharacterized protein</fullName>
    </submittedName>
</protein>
<evidence type="ECO:0000313" key="2">
    <source>
        <dbReference type="Proteomes" id="UP001057402"/>
    </source>
</evidence>
<reference evidence="2" key="1">
    <citation type="journal article" date="2023" name="Front. Plant Sci.">
        <title>Chromosomal-level genome assembly of Melastoma candidum provides insights into trichome evolution.</title>
        <authorList>
            <person name="Zhong Y."/>
            <person name="Wu W."/>
            <person name="Sun C."/>
            <person name="Zou P."/>
            <person name="Liu Y."/>
            <person name="Dai S."/>
            <person name="Zhou R."/>
        </authorList>
    </citation>
    <scope>NUCLEOTIDE SEQUENCE [LARGE SCALE GENOMIC DNA]</scope>
</reference>
<evidence type="ECO:0000313" key="1">
    <source>
        <dbReference type="EMBL" id="KAI4376346.1"/>
    </source>
</evidence>
<organism evidence="1 2">
    <name type="scientific">Melastoma candidum</name>
    <dbReference type="NCBI Taxonomy" id="119954"/>
    <lineage>
        <taxon>Eukaryota</taxon>
        <taxon>Viridiplantae</taxon>
        <taxon>Streptophyta</taxon>
        <taxon>Embryophyta</taxon>
        <taxon>Tracheophyta</taxon>
        <taxon>Spermatophyta</taxon>
        <taxon>Magnoliopsida</taxon>
        <taxon>eudicotyledons</taxon>
        <taxon>Gunneridae</taxon>
        <taxon>Pentapetalae</taxon>
        <taxon>rosids</taxon>
        <taxon>malvids</taxon>
        <taxon>Myrtales</taxon>
        <taxon>Melastomataceae</taxon>
        <taxon>Melastomatoideae</taxon>
        <taxon>Melastomateae</taxon>
        <taxon>Melastoma</taxon>
    </lineage>
</organism>
<dbReference type="EMBL" id="CM042883">
    <property type="protein sequence ID" value="KAI4376346.1"/>
    <property type="molecule type" value="Genomic_DNA"/>
</dbReference>